<dbReference type="InterPro" id="IPR013830">
    <property type="entry name" value="SGNH_hydro"/>
</dbReference>
<sequence length="473" mass="51053">MQAEPLPSSIHELLMAVDLAGCTTLLHGLDLKAAEGWCARDRVGFLSELKRRGVANLKFRQTIANAVSRNGRRREEYHALAAEDVAAPGSGPVLQPEDPRLLFSRWNWAVRSTAISNQPGAYFKCSWRGLLDTVVLTVDSSASSQPFMNLSYAFDEQPCCVVTVPHGSRSAEVQLVPTQTCAKTEDSVSNETDTHSIVVHILASVQQFDRWGSDGKLPPNTLRLASVQLPYGADAQLPKALKYSMVAFGCSITEGVCARFKPGSKASDLNSNSSTSAWHVATAEALNAEYSSVGFGRQGWTIDGNGNVPPFTSSWRFLWAGMPRVFRSHTAEPPDFVLINHGCNDGLNGALPGVVSRAVVSSLRAMRTECGPQTHIFLVVPFGGWCASSAPEGALATAYQQYQALQPDPKLQLIDLGPGAAHNLAGFRTERGRYVMSRESIDGVHPTAERHRELGALVAEYISRAIAFGTAAS</sequence>
<gene>
    <name evidence="2" type="ORF">AB1Y20_001632</name>
</gene>
<evidence type="ECO:0000259" key="1">
    <source>
        <dbReference type="Pfam" id="PF13472"/>
    </source>
</evidence>
<dbReference type="CDD" id="cd00229">
    <property type="entry name" value="SGNH_hydrolase"/>
    <property type="match status" value="1"/>
</dbReference>
<name>A0AB34K8B5_PRYPA</name>
<organism evidence="2 3">
    <name type="scientific">Prymnesium parvum</name>
    <name type="common">Toxic golden alga</name>
    <dbReference type="NCBI Taxonomy" id="97485"/>
    <lineage>
        <taxon>Eukaryota</taxon>
        <taxon>Haptista</taxon>
        <taxon>Haptophyta</taxon>
        <taxon>Prymnesiophyceae</taxon>
        <taxon>Prymnesiales</taxon>
        <taxon>Prymnesiaceae</taxon>
        <taxon>Prymnesium</taxon>
    </lineage>
</organism>
<dbReference type="Pfam" id="PF13472">
    <property type="entry name" value="Lipase_GDSL_2"/>
    <property type="match status" value="1"/>
</dbReference>
<evidence type="ECO:0000313" key="2">
    <source>
        <dbReference type="EMBL" id="KAL1530733.1"/>
    </source>
</evidence>
<reference evidence="2 3" key="1">
    <citation type="journal article" date="2024" name="Science">
        <title>Giant polyketide synthase enzymes in the biosynthesis of giant marine polyether toxins.</title>
        <authorList>
            <person name="Fallon T.R."/>
            <person name="Shende V.V."/>
            <person name="Wierzbicki I.H."/>
            <person name="Pendleton A.L."/>
            <person name="Watervoot N.F."/>
            <person name="Auber R.P."/>
            <person name="Gonzalez D.J."/>
            <person name="Wisecaver J.H."/>
            <person name="Moore B.S."/>
        </authorList>
    </citation>
    <scope>NUCLEOTIDE SEQUENCE [LARGE SCALE GENOMIC DNA]</scope>
    <source>
        <strain evidence="2 3">12B1</strain>
    </source>
</reference>
<dbReference type="Gene3D" id="3.40.50.1110">
    <property type="entry name" value="SGNH hydrolase"/>
    <property type="match status" value="1"/>
</dbReference>
<evidence type="ECO:0000313" key="3">
    <source>
        <dbReference type="Proteomes" id="UP001515480"/>
    </source>
</evidence>
<dbReference type="SUPFAM" id="SSF52266">
    <property type="entry name" value="SGNH hydrolase"/>
    <property type="match status" value="1"/>
</dbReference>
<dbReference type="EMBL" id="JBGBPQ010000001">
    <property type="protein sequence ID" value="KAL1530733.1"/>
    <property type="molecule type" value="Genomic_DNA"/>
</dbReference>
<dbReference type="AlphaFoldDB" id="A0AB34K8B5"/>
<protein>
    <recommendedName>
        <fullName evidence="1">SGNH hydrolase-type esterase domain-containing protein</fullName>
    </recommendedName>
</protein>
<dbReference type="InterPro" id="IPR036514">
    <property type="entry name" value="SGNH_hydro_sf"/>
</dbReference>
<proteinExistence type="predicted"/>
<accession>A0AB34K8B5</accession>
<dbReference type="Proteomes" id="UP001515480">
    <property type="component" value="Unassembled WGS sequence"/>
</dbReference>
<comment type="caution">
    <text evidence="2">The sequence shown here is derived from an EMBL/GenBank/DDBJ whole genome shotgun (WGS) entry which is preliminary data.</text>
</comment>
<feature type="domain" description="SGNH hydrolase-type esterase" evidence="1">
    <location>
        <begin position="247"/>
        <end position="452"/>
    </location>
</feature>
<keyword evidence="3" id="KW-1185">Reference proteome</keyword>